<name>A0A183D5I8_9BILA</name>
<dbReference type="WBParaSite" id="GPUH_0000398601-mRNA-1">
    <property type="protein sequence ID" value="GPUH_0000398601-mRNA-1"/>
    <property type="gene ID" value="GPUH_0000398601"/>
</dbReference>
<dbReference type="OrthoDB" id="5875119at2759"/>
<reference evidence="3" key="1">
    <citation type="submission" date="2016-06" db="UniProtKB">
        <authorList>
            <consortium name="WormBaseParasite"/>
        </authorList>
    </citation>
    <scope>IDENTIFICATION</scope>
</reference>
<dbReference type="EMBL" id="UYRT01007169">
    <property type="protein sequence ID" value="VDK41756.1"/>
    <property type="molecule type" value="Genomic_DNA"/>
</dbReference>
<evidence type="ECO:0000313" key="1">
    <source>
        <dbReference type="EMBL" id="VDK41756.1"/>
    </source>
</evidence>
<keyword evidence="2" id="KW-1185">Reference proteome</keyword>
<organism evidence="3">
    <name type="scientific">Gongylonema pulchrum</name>
    <dbReference type="NCBI Taxonomy" id="637853"/>
    <lineage>
        <taxon>Eukaryota</taxon>
        <taxon>Metazoa</taxon>
        <taxon>Ecdysozoa</taxon>
        <taxon>Nematoda</taxon>
        <taxon>Chromadorea</taxon>
        <taxon>Rhabditida</taxon>
        <taxon>Spirurina</taxon>
        <taxon>Spiruromorpha</taxon>
        <taxon>Spiruroidea</taxon>
        <taxon>Gongylonematidae</taxon>
        <taxon>Gongylonema</taxon>
    </lineage>
</organism>
<evidence type="ECO:0000313" key="3">
    <source>
        <dbReference type="WBParaSite" id="GPUH_0000398601-mRNA-1"/>
    </source>
</evidence>
<protein>
    <submittedName>
        <fullName evidence="3">DUF2294 domain-containing protein</fullName>
    </submittedName>
</protein>
<dbReference type="AlphaFoldDB" id="A0A183D5I8"/>
<dbReference type="Proteomes" id="UP000271098">
    <property type="component" value="Unassembled WGS sequence"/>
</dbReference>
<accession>A0A183D5I8</accession>
<proteinExistence type="predicted"/>
<reference evidence="1 2" key="2">
    <citation type="submission" date="2018-11" db="EMBL/GenBank/DDBJ databases">
        <authorList>
            <consortium name="Pathogen Informatics"/>
        </authorList>
    </citation>
    <scope>NUCLEOTIDE SEQUENCE [LARGE SCALE GENOMIC DNA]</scope>
</reference>
<evidence type="ECO:0000313" key="2">
    <source>
        <dbReference type="Proteomes" id="UP000271098"/>
    </source>
</evidence>
<sequence>MESGEDILRDEELRVGNVKVYVESTHGETTGIVEQVFPALLLGSQKAIPKLVKHIYSHLAAYSRRIDEGVPDIIFSLIASENLIDLQVDYPRKL</sequence>
<gene>
    <name evidence="1" type="ORF">GPUH_LOCUS3980</name>
</gene>